<dbReference type="SMART" id="SM00306">
    <property type="entry name" value="HintN"/>
    <property type="match status" value="1"/>
</dbReference>
<dbReference type="PROSITE" id="PS50817">
    <property type="entry name" value="INTEIN_N_TER"/>
    <property type="match status" value="1"/>
</dbReference>
<dbReference type="RefSeq" id="WP_164128358.1">
    <property type="nucleotide sequence ID" value="NZ_JAAGOX010000008.1"/>
</dbReference>
<evidence type="ECO:0000313" key="2">
    <source>
        <dbReference type="EMBL" id="NDW44371.1"/>
    </source>
</evidence>
<protein>
    <submittedName>
        <fullName evidence="2">Hint domain-containing protein</fullName>
    </submittedName>
</protein>
<reference evidence="2" key="1">
    <citation type="submission" date="2020-02" db="EMBL/GenBank/DDBJ databases">
        <title>Delineation of the pyrene-degrading pathway in Roseobacter clade bacteria by genomic analysis.</title>
        <authorList>
            <person name="Zhou H."/>
            <person name="Wang H."/>
        </authorList>
    </citation>
    <scope>NUCLEOTIDE SEQUENCE</scope>
    <source>
        <strain evidence="2">PrR005</strain>
    </source>
</reference>
<accession>A0A6B2NJW3</accession>
<dbReference type="InterPro" id="IPR028992">
    <property type="entry name" value="Hedgehog/Intein_dom"/>
</dbReference>
<dbReference type="EMBL" id="JAAGOX010000008">
    <property type="protein sequence ID" value="NDW44371.1"/>
    <property type="molecule type" value="Genomic_DNA"/>
</dbReference>
<dbReference type="InterPro" id="IPR003587">
    <property type="entry name" value="Hint_dom_N"/>
</dbReference>
<dbReference type="CDD" id="cd00081">
    <property type="entry name" value="Hint"/>
    <property type="match status" value="1"/>
</dbReference>
<feature type="domain" description="Hint" evidence="1">
    <location>
        <begin position="156"/>
        <end position="265"/>
    </location>
</feature>
<dbReference type="Gene3D" id="2.170.16.10">
    <property type="entry name" value="Hedgehog/Intein (Hint) domain"/>
    <property type="match status" value="1"/>
</dbReference>
<dbReference type="SUPFAM" id="SSF51294">
    <property type="entry name" value="Hedgehog/intein (Hint) domain"/>
    <property type="match status" value="1"/>
</dbReference>
<gene>
    <name evidence="2" type="ORF">G0P99_05325</name>
</gene>
<proteinExistence type="predicted"/>
<organism evidence="2">
    <name type="scientific">Ruegeria sp. PrR005</name>
    <dbReference type="NCBI Taxonomy" id="2706882"/>
    <lineage>
        <taxon>Bacteria</taxon>
        <taxon>Pseudomonadati</taxon>
        <taxon>Pseudomonadota</taxon>
        <taxon>Alphaproteobacteria</taxon>
        <taxon>Rhodobacterales</taxon>
        <taxon>Roseobacteraceae</taxon>
        <taxon>Ruegeria</taxon>
    </lineage>
</organism>
<name>A0A6B2NJW3_9RHOB</name>
<dbReference type="GO" id="GO:0016539">
    <property type="term" value="P:intein-mediated protein splicing"/>
    <property type="evidence" value="ECO:0007669"/>
    <property type="project" value="InterPro"/>
</dbReference>
<sequence length="348" mass="37811">MKDLSPQHLLDTVTRHAPAQSVPVYPARAFKVTNGANLGDGIAPMDELMLDDIYGLSPDAQPCRLGLEVLADGTFNVAGDTDCGRPGHALHLDCALSLMSPDGMTTDAIVLVEVDTDGNIADIYLLPLAPLAAKTDYTLVGMDGDNARQKFAQVTCVSFTRGTHITLASGAQMPIEELKVGDRVLTRDDGVQQVRWIGQSTVRAVGDFAPIVIRAGTLNNENDLVVSPDHRLFVYQRRDEIGAGQPELLVKARHLVNGDTVFVQEGGFVDYFQLLFDRHHIIYAEGIAAESMLLDPRTRPALPEELLEEVLPLLDQHGRGDGHGVDVSKRLLDRPDAIALLKKASTNR</sequence>
<dbReference type="Pfam" id="PF13403">
    <property type="entry name" value="Hint_2"/>
    <property type="match status" value="1"/>
</dbReference>
<comment type="caution">
    <text evidence="2">The sequence shown here is derived from an EMBL/GenBank/DDBJ whole genome shotgun (WGS) entry which is preliminary data.</text>
</comment>
<dbReference type="InterPro" id="IPR036844">
    <property type="entry name" value="Hint_dom_sf"/>
</dbReference>
<dbReference type="AlphaFoldDB" id="A0A6B2NJW3"/>
<evidence type="ECO:0000259" key="1">
    <source>
        <dbReference type="SMART" id="SM00306"/>
    </source>
</evidence>
<dbReference type="InterPro" id="IPR006141">
    <property type="entry name" value="Intein_N"/>
</dbReference>